<reference key="2">
    <citation type="submission" date="2011-11" db="EMBL/GenBank/DDBJ databases">
        <authorList>
            <person name="Shin S.H."/>
            <person name="Kim S."/>
            <person name="Kim J.Y."/>
        </authorList>
    </citation>
    <scope>NUCLEOTIDE SEQUENCE</scope>
    <source>
        <strain>HPL-003</strain>
    </source>
</reference>
<organism evidence="1 2">
    <name type="scientific">Paenibacillus terrae (strain HPL-003)</name>
    <dbReference type="NCBI Taxonomy" id="985665"/>
    <lineage>
        <taxon>Bacteria</taxon>
        <taxon>Bacillati</taxon>
        <taxon>Bacillota</taxon>
        <taxon>Bacilli</taxon>
        <taxon>Bacillales</taxon>
        <taxon>Paenibacillaceae</taxon>
        <taxon>Paenibacillus</taxon>
    </lineage>
</organism>
<evidence type="ECO:0000313" key="2">
    <source>
        <dbReference type="Proteomes" id="UP000005876"/>
    </source>
</evidence>
<dbReference type="HOGENOM" id="CLU_3138621_0_0_9"/>
<dbReference type="EMBL" id="CP003107">
    <property type="protein sequence ID" value="AET59994.1"/>
    <property type="molecule type" value="Genomic_DNA"/>
</dbReference>
<proteinExistence type="predicted"/>
<reference evidence="2" key="1">
    <citation type="submission" date="2011-11" db="EMBL/GenBank/DDBJ databases">
        <title>Complete sequence of Paenibacillus terrae HPL-003.</title>
        <authorList>
            <person name="Shin S.H."/>
            <person name="Kim S."/>
            <person name="Kim J.Y."/>
        </authorList>
    </citation>
    <scope>NUCLEOTIDE SEQUENCE [LARGE SCALE GENOMIC DNA]</scope>
    <source>
        <strain evidence="2">HPL-003</strain>
    </source>
</reference>
<protein>
    <submittedName>
        <fullName evidence="1">Uncharacterized protein</fullName>
    </submittedName>
</protein>
<dbReference type="KEGG" id="pta:HPL003_16240"/>
<dbReference type="RefSeq" id="WP_014280709.1">
    <property type="nucleotide sequence ID" value="NC_016641.1"/>
</dbReference>
<name>G7W0Q7_PAETH</name>
<sequence length="49" mass="5259">MYTINAYEVYYTGEVGQSKGATGEDSAYVGLEGLHERNVPTIAVVSGFN</sequence>
<gene>
    <name evidence="1" type="ordered locus">HPL003_16240</name>
</gene>
<dbReference type="AlphaFoldDB" id="G7W0Q7"/>
<evidence type="ECO:0000313" key="1">
    <source>
        <dbReference type="EMBL" id="AET59994.1"/>
    </source>
</evidence>
<dbReference type="Proteomes" id="UP000005876">
    <property type="component" value="Chromosome"/>
</dbReference>
<reference evidence="1 2" key="3">
    <citation type="journal article" date="2012" name="J. Bacteriol.">
        <title>Genome Sequence of Paenibacillus terrae HPL-003, a Xylanase-Producing Bacterium Isolated from Soil Found in Forest Residue.</title>
        <authorList>
            <person name="Shin S.H."/>
            <person name="Kim S."/>
            <person name="Kim J.Y."/>
            <person name="Song H.Y."/>
            <person name="Cho S.J."/>
            <person name="Kim D.R."/>
            <person name="Lee K.I."/>
            <person name="Lim H.K."/>
            <person name="Park N.J."/>
            <person name="Hwang I.T."/>
            <person name="Yang K.S."/>
        </authorList>
    </citation>
    <scope>NUCLEOTIDE SEQUENCE [LARGE SCALE GENOMIC DNA]</scope>
    <source>
        <strain evidence="1 2">HPL-003</strain>
    </source>
</reference>
<accession>G7W0Q7</accession>